<dbReference type="InterPro" id="IPR009075">
    <property type="entry name" value="AcylCo_DH/oxidase_C"/>
</dbReference>
<dbReference type="PANTHER" id="PTHR43884:SF20">
    <property type="entry name" value="ACYL-COA DEHYDROGENASE FADE28"/>
    <property type="match status" value="1"/>
</dbReference>
<keyword evidence="5" id="KW-0560">Oxidoreductase</keyword>
<proteinExistence type="inferred from homology"/>
<dbReference type="EMBL" id="BSBI01000001">
    <property type="protein sequence ID" value="GLF93237.1"/>
    <property type="molecule type" value="Genomic_DNA"/>
</dbReference>
<reference evidence="9 10" key="1">
    <citation type="submission" date="2022-10" db="EMBL/GenBank/DDBJ databases">
        <title>Draft genome sequence of Streptomyces sp. YSPA8.</title>
        <authorList>
            <person name="Moriuchi R."/>
            <person name="Dohra H."/>
            <person name="Yamamura H."/>
            <person name="Kodani S."/>
        </authorList>
    </citation>
    <scope>NUCLEOTIDE SEQUENCE [LARGE SCALE GENOMIC DNA]</scope>
    <source>
        <strain evidence="9 10">YSPA8</strain>
    </source>
</reference>
<dbReference type="SUPFAM" id="SSF47203">
    <property type="entry name" value="Acyl-CoA dehydrogenase C-terminal domain-like"/>
    <property type="match status" value="1"/>
</dbReference>
<dbReference type="InterPro" id="IPR036250">
    <property type="entry name" value="AcylCo_DH-like_C"/>
</dbReference>
<evidence type="ECO:0000259" key="7">
    <source>
        <dbReference type="Pfam" id="PF00441"/>
    </source>
</evidence>
<comment type="cofactor">
    <cofactor evidence="1">
        <name>FAD</name>
        <dbReference type="ChEBI" id="CHEBI:57692"/>
    </cofactor>
</comment>
<feature type="domain" description="Acyl-CoA dehydrogenase/oxidase C-terminal" evidence="7">
    <location>
        <begin position="203"/>
        <end position="308"/>
    </location>
</feature>
<keyword evidence="3" id="KW-0285">Flavoprotein</keyword>
<dbReference type="SUPFAM" id="SSF56645">
    <property type="entry name" value="Acyl-CoA dehydrogenase NM domain-like"/>
    <property type="match status" value="1"/>
</dbReference>
<comment type="caution">
    <text evidence="9">The sequence shown here is derived from an EMBL/GenBank/DDBJ whole genome shotgun (WGS) entry which is preliminary data.</text>
</comment>
<keyword evidence="10" id="KW-1185">Reference proteome</keyword>
<evidence type="ECO:0000256" key="3">
    <source>
        <dbReference type="ARBA" id="ARBA00022630"/>
    </source>
</evidence>
<sequence length="347" mass="36777">MSRFADELRSLVDDLAAAGGPGLWERLCELGLHRIGIEEERGGSGGSLDDLLVVVESLARHGIGVPLIEASTADWVLGHGRAEGRAPDGALATIHLLDHDDDPHDPHAPHDDDHDDHDSAAPDTVTAELPAVPWARDAARLVLCPPRRAPFVIDLGHPSVTIRPGENLAGEPRDTVVLTDTPAGTVDGAPSPPAVRERIALLWSAAVLGAAHGAYRLTRSYVVQRHQFGAPLIKIPAVAGNLARMRVHLVQADAALALAREAGPSGGAVDIARVTTAAAATEIARIAHQLHGAMGITAEYPLHHLTRRLWSWRDAVESERGWAERLGRLAAGAGETGVWTRITATGR</sequence>
<gene>
    <name evidence="9" type="ORF">SYYSPA8_03090</name>
</gene>
<dbReference type="Gene3D" id="1.10.540.10">
    <property type="entry name" value="Acyl-CoA dehydrogenase/oxidase, N-terminal domain"/>
    <property type="match status" value="1"/>
</dbReference>
<comment type="similarity">
    <text evidence="2">Belongs to the acyl-CoA dehydrogenase family.</text>
</comment>
<evidence type="ECO:0000313" key="9">
    <source>
        <dbReference type="EMBL" id="GLF93237.1"/>
    </source>
</evidence>
<protein>
    <submittedName>
        <fullName evidence="9">Acyl-CoA dehydrogenase family protein</fullName>
    </submittedName>
</protein>
<dbReference type="PANTHER" id="PTHR43884">
    <property type="entry name" value="ACYL-COA DEHYDROGENASE"/>
    <property type="match status" value="1"/>
</dbReference>
<evidence type="ECO:0000256" key="4">
    <source>
        <dbReference type="ARBA" id="ARBA00022827"/>
    </source>
</evidence>
<evidence type="ECO:0000256" key="6">
    <source>
        <dbReference type="SAM" id="MobiDB-lite"/>
    </source>
</evidence>
<accession>A0ABQ5NS85</accession>
<evidence type="ECO:0000313" key="10">
    <source>
        <dbReference type="Proteomes" id="UP001291653"/>
    </source>
</evidence>
<feature type="region of interest" description="Disordered" evidence="6">
    <location>
        <begin position="97"/>
        <end position="122"/>
    </location>
</feature>
<dbReference type="Gene3D" id="1.20.140.10">
    <property type="entry name" value="Butyryl-CoA Dehydrogenase, subunit A, domain 3"/>
    <property type="match status" value="1"/>
</dbReference>
<dbReference type="Proteomes" id="UP001291653">
    <property type="component" value="Unassembled WGS sequence"/>
</dbReference>
<dbReference type="InterPro" id="IPR037069">
    <property type="entry name" value="AcylCoA_DH/ox_N_sf"/>
</dbReference>
<evidence type="ECO:0000259" key="8">
    <source>
        <dbReference type="Pfam" id="PF02771"/>
    </source>
</evidence>
<feature type="compositionally biased region" description="Basic and acidic residues" evidence="6">
    <location>
        <begin position="97"/>
        <end position="120"/>
    </location>
</feature>
<feature type="domain" description="Acyl-CoA dehydrogenase/oxidase N-terminal" evidence="8">
    <location>
        <begin position="6"/>
        <end position="67"/>
    </location>
</feature>
<dbReference type="InterPro" id="IPR009100">
    <property type="entry name" value="AcylCoA_DH/oxidase_NM_dom_sf"/>
</dbReference>
<evidence type="ECO:0000256" key="2">
    <source>
        <dbReference type="ARBA" id="ARBA00009347"/>
    </source>
</evidence>
<keyword evidence="4" id="KW-0274">FAD</keyword>
<name>A0ABQ5NS85_9ACTN</name>
<evidence type="ECO:0000256" key="5">
    <source>
        <dbReference type="ARBA" id="ARBA00023002"/>
    </source>
</evidence>
<dbReference type="Pfam" id="PF02771">
    <property type="entry name" value="Acyl-CoA_dh_N"/>
    <property type="match status" value="1"/>
</dbReference>
<dbReference type="InterPro" id="IPR013786">
    <property type="entry name" value="AcylCoA_DH/ox_N"/>
</dbReference>
<organism evidence="9 10">
    <name type="scientific">Streptomyces yaizuensis</name>
    <dbReference type="NCBI Taxonomy" id="2989713"/>
    <lineage>
        <taxon>Bacteria</taxon>
        <taxon>Bacillati</taxon>
        <taxon>Actinomycetota</taxon>
        <taxon>Actinomycetes</taxon>
        <taxon>Kitasatosporales</taxon>
        <taxon>Streptomycetaceae</taxon>
        <taxon>Streptomyces</taxon>
    </lineage>
</organism>
<evidence type="ECO:0000256" key="1">
    <source>
        <dbReference type="ARBA" id="ARBA00001974"/>
    </source>
</evidence>
<dbReference type="RefSeq" id="WP_323445322.1">
    <property type="nucleotide sequence ID" value="NZ_BSBI01000001.1"/>
</dbReference>
<dbReference type="Pfam" id="PF00441">
    <property type="entry name" value="Acyl-CoA_dh_1"/>
    <property type="match status" value="1"/>
</dbReference>